<protein>
    <recommendedName>
        <fullName evidence="3">Xylosidase/arabinosidase</fullName>
    </recommendedName>
</protein>
<organism evidence="1 2">
    <name type="scientific">Chthoniobacter flavus Ellin428</name>
    <dbReference type="NCBI Taxonomy" id="497964"/>
    <lineage>
        <taxon>Bacteria</taxon>
        <taxon>Pseudomonadati</taxon>
        <taxon>Verrucomicrobiota</taxon>
        <taxon>Spartobacteria</taxon>
        <taxon>Chthoniobacterales</taxon>
        <taxon>Chthoniobacteraceae</taxon>
        <taxon>Chthoniobacter</taxon>
    </lineage>
</organism>
<evidence type="ECO:0000313" key="2">
    <source>
        <dbReference type="Proteomes" id="UP000005824"/>
    </source>
</evidence>
<evidence type="ECO:0000313" key="1">
    <source>
        <dbReference type="EMBL" id="EDY18320.1"/>
    </source>
</evidence>
<accession>B4D5B5</accession>
<gene>
    <name evidence="1" type="ORF">CfE428DRAFT_4104</name>
</gene>
<dbReference type="Gene3D" id="3.20.20.80">
    <property type="entry name" value="Glycosidases"/>
    <property type="match status" value="1"/>
</dbReference>
<proteinExistence type="predicted"/>
<evidence type="ECO:0008006" key="3">
    <source>
        <dbReference type="Google" id="ProtNLM"/>
    </source>
</evidence>
<dbReference type="EMBL" id="ABVL01000013">
    <property type="protein sequence ID" value="EDY18320.1"/>
    <property type="molecule type" value="Genomic_DNA"/>
</dbReference>
<dbReference type="eggNOG" id="COG2503">
    <property type="taxonomic scope" value="Bacteria"/>
</dbReference>
<keyword evidence="2" id="KW-1185">Reference proteome</keyword>
<dbReference type="RefSeq" id="WP_006981428.1">
    <property type="nucleotide sequence ID" value="NZ_ABVL01000013.1"/>
</dbReference>
<name>B4D5B5_9BACT</name>
<sequence>MLAHCREGANRNGRTYALMYDLSGLGAGRMDEVIDDWRQLRTRMKLGEDPAYLHHRGKPVVAVWGIGFNDKRAYTLDECKRLIEFLKSDGCTVMLGVPTYWREQKNDAVPDPALHDIIALADIVSPWTVGRYRSPDDAARYAEKQIKPDIAWCTEHHLDYLPVLFPGFSWRNMYGQSTNAIPRRSGEFFWRQFHEDKTAGANMLYVAMFDEVDEGTAIFKCTNDVPPPSEAPFVTFEGLPSDYYLRLTGQGTKMLRGELPVDSPLPKP</sequence>
<dbReference type="CDD" id="cd11576">
    <property type="entry name" value="GH99_GH71_like_2"/>
    <property type="match status" value="1"/>
</dbReference>
<comment type="caution">
    <text evidence="1">The sequence shown here is derived from an EMBL/GenBank/DDBJ whole genome shotgun (WGS) entry which is preliminary data.</text>
</comment>
<dbReference type="Proteomes" id="UP000005824">
    <property type="component" value="Unassembled WGS sequence"/>
</dbReference>
<reference evidence="1 2" key="1">
    <citation type="journal article" date="2011" name="J. Bacteriol.">
        <title>Genome sequence of Chthoniobacter flavus Ellin428, an aerobic heterotrophic soil bacterium.</title>
        <authorList>
            <person name="Kant R."/>
            <person name="van Passel M.W."/>
            <person name="Palva A."/>
            <person name="Lucas S."/>
            <person name="Lapidus A."/>
            <person name="Glavina Del Rio T."/>
            <person name="Dalin E."/>
            <person name="Tice H."/>
            <person name="Bruce D."/>
            <person name="Goodwin L."/>
            <person name="Pitluck S."/>
            <person name="Larimer F.W."/>
            <person name="Land M.L."/>
            <person name="Hauser L."/>
            <person name="Sangwan P."/>
            <person name="de Vos W.M."/>
            <person name="Janssen P.H."/>
            <person name="Smidt H."/>
        </authorList>
    </citation>
    <scope>NUCLEOTIDE SEQUENCE [LARGE SCALE GENOMIC DNA]</scope>
    <source>
        <strain evidence="1 2">Ellin428</strain>
    </source>
</reference>
<dbReference type="STRING" id="497964.CfE428DRAFT_4104"/>
<dbReference type="AlphaFoldDB" id="B4D5B5"/>
<dbReference type="InParanoid" id="B4D5B5"/>